<dbReference type="AlphaFoldDB" id="A0A8J2FPT7"/>
<evidence type="ECO:0000313" key="2">
    <source>
        <dbReference type="Proteomes" id="UP000663859"/>
    </source>
</evidence>
<proteinExistence type="predicted"/>
<evidence type="ECO:0000313" key="1">
    <source>
        <dbReference type="EMBL" id="CAF0705020.1"/>
    </source>
</evidence>
<keyword evidence="2" id="KW-1185">Reference proteome</keyword>
<dbReference type="EMBL" id="CAJNOB010000070">
    <property type="protein sequence ID" value="CAF0705020.1"/>
    <property type="molecule type" value="Genomic_DNA"/>
</dbReference>
<organism evidence="1 2">
    <name type="scientific">Candidatus Methylacidithermus pantelleriae</name>
    <dbReference type="NCBI Taxonomy" id="2744239"/>
    <lineage>
        <taxon>Bacteria</taxon>
        <taxon>Pseudomonadati</taxon>
        <taxon>Verrucomicrobiota</taxon>
        <taxon>Methylacidiphilae</taxon>
        <taxon>Methylacidiphilales</taxon>
        <taxon>Methylacidiphilaceae</taxon>
        <taxon>Candidatus Methylacidithermus</taxon>
    </lineage>
</organism>
<reference evidence="1" key="1">
    <citation type="submission" date="2021-02" db="EMBL/GenBank/DDBJ databases">
        <authorList>
            <person name="Cremers G."/>
            <person name="Picone N."/>
        </authorList>
    </citation>
    <scope>NUCLEOTIDE SEQUENCE</scope>
    <source>
        <strain evidence="1">PQ17</strain>
    </source>
</reference>
<sequence>MLLEVGFFPAETPRPDGPLEADTALTAKKKSYELVEPWEKGEQRRTRFRLLPRRTLATADILPMVMMLGIRKLFATARVFCFS</sequence>
<dbReference type="Proteomes" id="UP000663859">
    <property type="component" value="Unassembled WGS sequence"/>
</dbReference>
<accession>A0A8J2FPT7</accession>
<comment type="caution">
    <text evidence="1">The sequence shown here is derived from an EMBL/GenBank/DDBJ whole genome shotgun (WGS) entry which is preliminary data.</text>
</comment>
<name>A0A8J2FPT7_9BACT</name>
<gene>
    <name evidence="1" type="ORF">MPNT_80070</name>
</gene>
<protein>
    <submittedName>
        <fullName evidence="1">Uncharacterized protein</fullName>
    </submittedName>
</protein>